<name>A0A6A4HQR8_9AGAR</name>
<evidence type="ECO:0000256" key="2">
    <source>
        <dbReference type="SAM" id="Phobius"/>
    </source>
</evidence>
<dbReference type="OrthoDB" id="3219854at2759"/>
<keyword evidence="2" id="KW-0812">Transmembrane</keyword>
<evidence type="ECO:0000256" key="1">
    <source>
        <dbReference type="SAM" id="MobiDB-lite"/>
    </source>
</evidence>
<feature type="domain" description="DUF6535" evidence="3">
    <location>
        <begin position="102"/>
        <end position="278"/>
    </location>
</feature>
<accession>A0A6A4HQR8</accession>
<protein>
    <recommendedName>
        <fullName evidence="3">DUF6535 domain-containing protein</fullName>
    </recommendedName>
</protein>
<feature type="transmembrane region" description="Helical" evidence="2">
    <location>
        <begin position="194"/>
        <end position="217"/>
    </location>
</feature>
<proteinExistence type="predicted"/>
<dbReference type="EMBL" id="ML769461">
    <property type="protein sequence ID" value="KAE9400051.1"/>
    <property type="molecule type" value="Genomic_DNA"/>
</dbReference>
<evidence type="ECO:0000313" key="5">
    <source>
        <dbReference type="Proteomes" id="UP000799118"/>
    </source>
</evidence>
<dbReference type="AlphaFoldDB" id="A0A6A4HQR8"/>
<feature type="transmembrane region" description="Helical" evidence="2">
    <location>
        <begin position="251"/>
        <end position="277"/>
    </location>
</feature>
<dbReference type="InterPro" id="IPR045338">
    <property type="entry name" value="DUF6535"/>
</dbReference>
<gene>
    <name evidence="4" type="ORF">BT96DRAFT_660548</name>
</gene>
<feature type="transmembrane region" description="Helical" evidence="2">
    <location>
        <begin position="126"/>
        <end position="143"/>
    </location>
</feature>
<reference evidence="4" key="1">
    <citation type="journal article" date="2019" name="Environ. Microbiol.">
        <title>Fungal ecological strategies reflected in gene transcription - a case study of two litter decomposers.</title>
        <authorList>
            <person name="Barbi F."/>
            <person name="Kohler A."/>
            <person name="Barry K."/>
            <person name="Baskaran P."/>
            <person name="Daum C."/>
            <person name="Fauchery L."/>
            <person name="Ihrmark K."/>
            <person name="Kuo A."/>
            <person name="LaButti K."/>
            <person name="Lipzen A."/>
            <person name="Morin E."/>
            <person name="Grigoriev I.V."/>
            <person name="Henrissat B."/>
            <person name="Lindahl B."/>
            <person name="Martin F."/>
        </authorList>
    </citation>
    <scope>NUCLEOTIDE SEQUENCE</scope>
    <source>
        <strain evidence="4">JB14</strain>
    </source>
</reference>
<keyword evidence="2" id="KW-0472">Membrane</keyword>
<evidence type="ECO:0000313" key="4">
    <source>
        <dbReference type="EMBL" id="KAE9400051.1"/>
    </source>
</evidence>
<keyword evidence="5" id="KW-1185">Reference proteome</keyword>
<organism evidence="4 5">
    <name type="scientific">Gymnopus androsaceus JB14</name>
    <dbReference type="NCBI Taxonomy" id="1447944"/>
    <lineage>
        <taxon>Eukaryota</taxon>
        <taxon>Fungi</taxon>
        <taxon>Dikarya</taxon>
        <taxon>Basidiomycota</taxon>
        <taxon>Agaricomycotina</taxon>
        <taxon>Agaricomycetes</taxon>
        <taxon>Agaricomycetidae</taxon>
        <taxon>Agaricales</taxon>
        <taxon>Marasmiineae</taxon>
        <taxon>Omphalotaceae</taxon>
        <taxon>Gymnopus</taxon>
    </lineage>
</organism>
<feature type="region of interest" description="Disordered" evidence="1">
    <location>
        <begin position="1"/>
        <end position="87"/>
    </location>
</feature>
<sequence length="309" mass="33828">MPCSRDPSRAEAGLPASPQSESIPLTPLSPGIANPNNAEQRPASVAATHTVDQGAEIRSGTRGTTRRFPGQQRNPGVAPRNYKEKYPADERYKEMDPDARVWHVYNDEIEIFDTDMINDAGGSLDILLIFAGLFSSVLTTFVAQTSSALSPDSAAMSNSILLELVALQRAQANGTSLSSVPPADLSFVASRGDIWLNVLWFTSLVLSLSTALFAVLAKQWLSQYSSFVAGSPRERACIRHFRLTNFEEWRVQVIIGLLPTTLHLALFLFMVGLVIFLAPLNLALAWFLGVFAVVGSHLYCDYCPTCLRH</sequence>
<evidence type="ECO:0000259" key="3">
    <source>
        <dbReference type="Pfam" id="PF20153"/>
    </source>
</evidence>
<dbReference type="Pfam" id="PF20153">
    <property type="entry name" value="DUF6535"/>
    <property type="match status" value="1"/>
</dbReference>
<keyword evidence="2" id="KW-1133">Transmembrane helix</keyword>
<dbReference type="Proteomes" id="UP000799118">
    <property type="component" value="Unassembled WGS sequence"/>
</dbReference>
<feature type="transmembrane region" description="Helical" evidence="2">
    <location>
        <begin position="283"/>
        <end position="300"/>
    </location>
</feature>